<comment type="caution">
    <text evidence="2">The sequence shown here is derived from an EMBL/GenBank/DDBJ whole genome shotgun (WGS) entry which is preliminary data.</text>
</comment>
<dbReference type="Proteomes" id="UP001646157">
    <property type="component" value="Unassembled WGS sequence"/>
</dbReference>
<dbReference type="Pfam" id="PF04307">
    <property type="entry name" value="YdjM"/>
    <property type="match status" value="1"/>
</dbReference>
<organism evidence="2 3">
    <name type="scientific">Rossellomorea pakistanensis</name>
    <dbReference type="NCBI Taxonomy" id="992288"/>
    <lineage>
        <taxon>Bacteria</taxon>
        <taxon>Bacillati</taxon>
        <taxon>Bacillota</taxon>
        <taxon>Bacilli</taxon>
        <taxon>Bacillales</taxon>
        <taxon>Bacillaceae</taxon>
        <taxon>Rossellomorea</taxon>
    </lineage>
</organism>
<proteinExistence type="predicted"/>
<protein>
    <submittedName>
        <fullName evidence="2">Inner membrane protein</fullName>
    </submittedName>
</protein>
<name>A0ABS2NJR0_9BACI</name>
<feature type="transmembrane region" description="Helical" evidence="1">
    <location>
        <begin position="108"/>
        <end position="136"/>
    </location>
</feature>
<evidence type="ECO:0000313" key="3">
    <source>
        <dbReference type="Proteomes" id="UP001646157"/>
    </source>
</evidence>
<keyword evidence="3" id="KW-1185">Reference proteome</keyword>
<keyword evidence="1" id="KW-0472">Membrane</keyword>
<keyword evidence="1" id="KW-1133">Transmembrane helix</keyword>
<evidence type="ECO:0000313" key="2">
    <source>
        <dbReference type="EMBL" id="MBM7588107.1"/>
    </source>
</evidence>
<evidence type="ECO:0000256" key="1">
    <source>
        <dbReference type="SAM" id="Phobius"/>
    </source>
</evidence>
<feature type="transmembrane region" description="Helical" evidence="1">
    <location>
        <begin position="60"/>
        <end position="78"/>
    </location>
</feature>
<dbReference type="RefSeq" id="WP_205175536.1">
    <property type="nucleotide sequence ID" value="NZ_JAFBDZ010000007.1"/>
</dbReference>
<accession>A0ABS2NJR0</accession>
<feature type="transmembrane region" description="Helical" evidence="1">
    <location>
        <begin position="168"/>
        <end position="185"/>
    </location>
</feature>
<reference evidence="2 3" key="1">
    <citation type="submission" date="2021-01" db="EMBL/GenBank/DDBJ databases">
        <title>Genomic Encyclopedia of Type Strains, Phase IV (KMG-IV): sequencing the most valuable type-strain genomes for metagenomic binning, comparative biology and taxonomic classification.</title>
        <authorList>
            <person name="Goeker M."/>
        </authorList>
    </citation>
    <scope>NUCLEOTIDE SEQUENCE [LARGE SCALE GENOMIC DNA]</scope>
    <source>
        <strain evidence="2 3">DSM 24834</strain>
    </source>
</reference>
<keyword evidence="1" id="KW-0812">Transmembrane</keyword>
<dbReference type="EMBL" id="JAFBDZ010000007">
    <property type="protein sequence ID" value="MBM7588107.1"/>
    <property type="molecule type" value="Genomic_DNA"/>
</dbReference>
<gene>
    <name evidence="2" type="ORF">JOC86_004682</name>
</gene>
<dbReference type="InterPro" id="IPR007404">
    <property type="entry name" value="YdjM-like"/>
</dbReference>
<feature type="transmembrane region" description="Helical" evidence="1">
    <location>
        <begin position="85"/>
        <end position="102"/>
    </location>
</feature>
<sequence>MNGTAHMAIGATTGFIVANTLQTDPITTLSLVGFGGVSGLIPDLDVNGKLRNTFTASHKFFRTLAQIIGVLMMIYSYLKGVGQEQWLGIGAGIGILIIASFITKRHMLTVAGIGVLAGGLSLGENWVWLFGIYIIIASLVSHRSYTHSIIGLLYFGVIAYYFQESLGVAGIFITCFSGYASHLLADMKLLPFNKRGVKFFLPLSSKEL</sequence>